<gene>
    <name evidence="3" type="ORF">ADUPG1_012899</name>
</gene>
<evidence type="ECO:0000313" key="4">
    <source>
        <dbReference type="Proteomes" id="UP001057375"/>
    </source>
</evidence>
<dbReference type="Pfam" id="PF05057">
    <property type="entry name" value="DUF676"/>
    <property type="match status" value="1"/>
</dbReference>
<protein>
    <submittedName>
        <fullName evidence="3">Lipase-like protein</fullName>
    </submittedName>
</protein>
<evidence type="ECO:0000256" key="1">
    <source>
        <dbReference type="SAM" id="MobiDB-lite"/>
    </source>
</evidence>
<dbReference type="InterPro" id="IPR029058">
    <property type="entry name" value="AB_hydrolase_fold"/>
</dbReference>
<feature type="compositionally biased region" description="Polar residues" evidence="1">
    <location>
        <begin position="213"/>
        <end position="224"/>
    </location>
</feature>
<dbReference type="SUPFAM" id="SSF53474">
    <property type="entry name" value="alpha/beta-Hydrolases"/>
    <property type="match status" value="1"/>
</dbReference>
<accession>A0ABQ5K122</accession>
<name>A0ABQ5K122_9EUKA</name>
<evidence type="ECO:0000313" key="3">
    <source>
        <dbReference type="EMBL" id="GKT24979.1"/>
    </source>
</evidence>
<dbReference type="PANTHER" id="PTHR12482:SF5">
    <property type="entry name" value="DUF676 DOMAIN-CONTAINING PROTEIN"/>
    <property type="match status" value="1"/>
</dbReference>
<dbReference type="Proteomes" id="UP001057375">
    <property type="component" value="Unassembled WGS sequence"/>
</dbReference>
<feature type="region of interest" description="Disordered" evidence="1">
    <location>
        <begin position="209"/>
        <end position="236"/>
    </location>
</feature>
<feature type="region of interest" description="Disordered" evidence="1">
    <location>
        <begin position="1075"/>
        <end position="1096"/>
    </location>
</feature>
<proteinExistence type="predicted"/>
<organism evidence="3 4">
    <name type="scientific">Aduncisulcus paluster</name>
    <dbReference type="NCBI Taxonomy" id="2918883"/>
    <lineage>
        <taxon>Eukaryota</taxon>
        <taxon>Metamonada</taxon>
        <taxon>Carpediemonas-like organisms</taxon>
        <taxon>Aduncisulcus</taxon>
    </lineage>
</organism>
<feature type="compositionally biased region" description="Basic and acidic residues" evidence="1">
    <location>
        <begin position="268"/>
        <end position="281"/>
    </location>
</feature>
<sequence length="1313" mass="145514">MGHDDAIFAIRIYFHDFLSLHLRYQGTYRLRVSVQSEETEIYAKAHGSIPCEDVKPFLKLEKDYYYSNHAVSLRPFELEYQRQDICQQRLVQFSLNIPMSMISNPGNAIIRVELLYTSTAKRDLSVRRGHIDNSAFSSKATSIHKLCLSAGGYGGVCAMRPNFGLTWGGCVECVVAWSLKGIVKNPNPLSSITSAIGLGGKLHVPKGYETEDSTTYSTKKSLPDTSPKPDSRDISSSSLSSYIFLALRSLASFILHLDMWERKRRRKKDGDSSDSGTRDGKTILGEDPFGDSSVPASPRGRSGSWDGTRSVRYTSGVSTLIPPSRGITVLSQHSITETLSLDSGFKEEVLKYFQSSTLDTMKMISIIEWFFLQRRNIVTPVVTSLCLLYYRSELDMLSPTICVAQHDRLEISSAIPTPLVHPLFSVHPEKVLEGAITRVTRLSSGVHVPIRLGGETDIRNMAKPLGAARKRIDIPALAIYGLKGVPLPCPMKSLRTYLSDFFPSSIKVHSSTHDLKKASQSQGMRCVLCSLDKPCLEEKYIEDFGKVDESNSVPLSLISTQGLIPTNTKNLCTSVHPCSIIHDPGITADMCTIVVHEYGDSIRRRGGGERWVRGDGLSIKLGKKEVKDKDETLSDLTSFRKNSHVPGIMFGKESGESIRDTLFMVPSLIKARRKAEAKTKSEPLLKIPYYVPKFPALSITADMCTIVVHEYGDSIRRRGGGERWVRGDGLSIKLGKKEVKDKDETLSDLTSFRKNSHVPGIMFGKESGESIRDTLFMVPSLIKARRKAEAKTKSEPLLKIPYYVPKFPALSPDISVVGKKSKKARFTVLYVLVHGLGGNHLDLTAFKAAIIENHQMAGIVKKSMGKQSSSSIVIPRIEFIESSSNEESQKESFSQLGLNLLHEIRSFMDNHGEESIDVIHFISFSLGGVIARACLAHRQFKVSWRKKLGCFLSVCGPHAGTSACKPIVRAGMWFLRKTQNSSALKELRLEDSLLEKEDEEEMFIGRGAIPQLYEIKEIMEKETADHWGGEDTVDMSSDIVSPSIVPITPMSRVSFARDLPGFRPRALHVSQSAIYSGERRGSEPLTPSRPMKIDIESHPPRHVMLGAHTPAKVDKSKAKIPLDIDATGDIGYDPSDHLAEIDKKQAVADVTETVDASHRKLSKKKVKRRIGICGAGCGVDKSSAVSFESEKKSGEKSELFLERLASRCTLSWFDSVYLCGSTHDGWVPMNSSLLLPCGIPEQDSISRMLLERMRESCTKFVRCVMAFPESLVKSSFFDRVSGRLGHTAILGSLGSVKMLLSIVGKNIHFFSNI</sequence>
<reference evidence="3" key="1">
    <citation type="submission" date="2022-03" db="EMBL/GenBank/DDBJ databases">
        <title>Draft genome sequence of Aduncisulcus paluster, a free-living microaerophilic Fornicata.</title>
        <authorList>
            <person name="Yuyama I."/>
            <person name="Kume K."/>
            <person name="Tamura T."/>
            <person name="Inagaki Y."/>
            <person name="Hashimoto T."/>
        </authorList>
    </citation>
    <scope>NUCLEOTIDE SEQUENCE</scope>
    <source>
        <strain evidence="3">NY0171</strain>
    </source>
</reference>
<dbReference type="PANTHER" id="PTHR12482">
    <property type="entry name" value="LIPASE ROG1-RELATED-RELATED"/>
    <property type="match status" value="1"/>
</dbReference>
<dbReference type="EMBL" id="BQXS01012557">
    <property type="protein sequence ID" value="GKT24979.1"/>
    <property type="molecule type" value="Genomic_DNA"/>
</dbReference>
<feature type="domain" description="DUF676" evidence="2">
    <location>
        <begin position="829"/>
        <end position="998"/>
    </location>
</feature>
<evidence type="ECO:0000259" key="2">
    <source>
        <dbReference type="Pfam" id="PF05057"/>
    </source>
</evidence>
<feature type="region of interest" description="Disordered" evidence="1">
    <location>
        <begin position="265"/>
        <end position="308"/>
    </location>
</feature>
<dbReference type="Gene3D" id="3.40.50.1820">
    <property type="entry name" value="alpha/beta hydrolase"/>
    <property type="match status" value="1"/>
</dbReference>
<dbReference type="InterPro" id="IPR007751">
    <property type="entry name" value="DUF676_lipase-like"/>
</dbReference>
<keyword evidence="4" id="KW-1185">Reference proteome</keyword>
<dbReference type="InterPro" id="IPR044294">
    <property type="entry name" value="Lipase-like"/>
</dbReference>
<comment type="caution">
    <text evidence="3">The sequence shown here is derived from an EMBL/GenBank/DDBJ whole genome shotgun (WGS) entry which is preliminary data.</text>
</comment>